<dbReference type="RefSeq" id="WP_208230237.1">
    <property type="nucleotide sequence ID" value="NZ_CP050854.1"/>
</dbReference>
<organism evidence="1 2">
    <name type="scientific">Brenneria izadpanahii</name>
    <dbReference type="NCBI Taxonomy" id="2722756"/>
    <lineage>
        <taxon>Bacteria</taxon>
        <taxon>Pseudomonadati</taxon>
        <taxon>Pseudomonadota</taxon>
        <taxon>Gammaproteobacteria</taxon>
        <taxon>Enterobacterales</taxon>
        <taxon>Pectobacteriaceae</taxon>
        <taxon>Brenneria</taxon>
    </lineage>
</organism>
<sequence>MIDDAVTIAGQPAIEILNEDPPAKFPTLLNEAGDTLPSDTDALVPLESIELAELSAVPVK</sequence>
<reference evidence="1 2" key="1">
    <citation type="submission" date="2020-03" db="EMBL/GenBank/DDBJ databases">
        <authorList>
            <person name="Bakhshi Ganjeh M."/>
        </authorList>
    </citation>
    <scope>NUCLEOTIDE SEQUENCE [LARGE SCALE GENOMIC DNA]</scope>
    <source>
        <strain evidence="2">Iran 50</strain>
    </source>
</reference>
<keyword evidence="2" id="KW-1185">Reference proteome</keyword>
<evidence type="ECO:0000313" key="1">
    <source>
        <dbReference type="EMBL" id="QTF07603.1"/>
    </source>
</evidence>
<gene>
    <name evidence="1" type="ORF">HC231_06440</name>
</gene>
<dbReference type="Proteomes" id="UP000671960">
    <property type="component" value="Chromosome"/>
</dbReference>
<proteinExistence type="predicted"/>
<evidence type="ECO:0008006" key="3">
    <source>
        <dbReference type="Google" id="ProtNLM"/>
    </source>
</evidence>
<accession>A0ABX7UPK1</accession>
<dbReference type="EMBL" id="CP050854">
    <property type="protein sequence ID" value="QTF07603.1"/>
    <property type="molecule type" value="Genomic_DNA"/>
</dbReference>
<protein>
    <recommendedName>
        <fullName evidence="3">Reverse transcriptase domain-containing protein</fullName>
    </recommendedName>
</protein>
<evidence type="ECO:0000313" key="2">
    <source>
        <dbReference type="Proteomes" id="UP000671960"/>
    </source>
</evidence>
<name>A0ABX7UPK1_9GAMM</name>